<evidence type="ECO:0000256" key="4">
    <source>
        <dbReference type="ARBA" id="ARBA00022801"/>
    </source>
</evidence>
<dbReference type="Gene3D" id="3.60.21.10">
    <property type="match status" value="1"/>
</dbReference>
<keyword evidence="4" id="KW-0378">Hydrolase</keyword>
<dbReference type="SUPFAM" id="SSF56300">
    <property type="entry name" value="Metallo-dependent phosphatases"/>
    <property type="match status" value="1"/>
</dbReference>
<keyword evidence="5" id="KW-0269">Exonuclease</keyword>
<evidence type="ECO:0000256" key="2">
    <source>
        <dbReference type="ARBA" id="ARBA00013365"/>
    </source>
</evidence>
<evidence type="ECO:0000256" key="1">
    <source>
        <dbReference type="ARBA" id="ARBA00010555"/>
    </source>
</evidence>
<dbReference type="OrthoDB" id="9773856at2"/>
<evidence type="ECO:0000313" key="8">
    <source>
        <dbReference type="Proteomes" id="UP000222564"/>
    </source>
</evidence>
<dbReference type="RefSeq" id="WP_099083957.1">
    <property type="nucleotide sequence ID" value="NZ_AWQQ01000114.1"/>
</dbReference>
<comment type="caution">
    <text evidence="7">The sequence shown here is derived from an EMBL/GenBank/DDBJ whole genome shotgun (WGS) entry which is preliminary data.</text>
</comment>
<organism evidence="7 8">
    <name type="scientific">Desulforamulus profundi</name>
    <dbReference type="NCBI Taxonomy" id="1383067"/>
    <lineage>
        <taxon>Bacteria</taxon>
        <taxon>Bacillati</taxon>
        <taxon>Bacillota</taxon>
        <taxon>Clostridia</taxon>
        <taxon>Eubacteriales</taxon>
        <taxon>Peptococcaceae</taxon>
        <taxon>Desulforamulus</taxon>
    </lineage>
</organism>
<dbReference type="PANTHER" id="PTHR30337">
    <property type="entry name" value="COMPONENT OF ATP-DEPENDENT DSDNA EXONUCLEASE"/>
    <property type="match status" value="1"/>
</dbReference>
<sequence>MATVKFIHCSDIHLGRQRLGGKLPDSDFAQALDWIVRYTIEQKADALLIAGDLYDSPSIQPPVLQQATACLKPLQEAGVPVFAIEGNHDRATVTGESHTWVRYLNDIGLIHLLSIPFTSEGPLITPWDGRKRSGSYIDFKGVRIVGAGYLGAGTIKRARLIAETLTGWQQDGKPGASIMLLHAGPDYVVQEGGGFSKENLEFLHQCVDYLALGHIHKPMNHGGWAVNPGSPEHVRLEECRYDGQPRGMAVVEMDPSRTCPLQRVEIVAVPRRKVFSLRYDCSPHSNKTKRAMDAIQADITENLRVLGASPEDAVRLELTGTVNLGRIRLDTEALALYLEENLPVKAVEVNSGGLQLAVGENSPEGTLQEIPSREALELSAIHEVVMHNPLPGLEHQAGMLTRLFYQLKEDVRSRASAQEIRERLNACGLLELLVAEALEEMPERSVATAKEGDA</sequence>
<dbReference type="CDD" id="cd00840">
    <property type="entry name" value="MPP_Mre11_N"/>
    <property type="match status" value="1"/>
</dbReference>
<keyword evidence="8" id="KW-1185">Reference proteome</keyword>
<dbReference type="EMBL" id="AWQQ01000114">
    <property type="protein sequence ID" value="PHJ37164.1"/>
    <property type="molecule type" value="Genomic_DNA"/>
</dbReference>
<dbReference type="InterPro" id="IPR029052">
    <property type="entry name" value="Metallo-depent_PP-like"/>
</dbReference>
<dbReference type="Pfam" id="PF00149">
    <property type="entry name" value="Metallophos"/>
    <property type="match status" value="1"/>
</dbReference>
<dbReference type="GO" id="GO:0004527">
    <property type="term" value="F:exonuclease activity"/>
    <property type="evidence" value="ECO:0007669"/>
    <property type="project" value="UniProtKB-KW"/>
</dbReference>
<evidence type="ECO:0000313" key="7">
    <source>
        <dbReference type="EMBL" id="PHJ37164.1"/>
    </source>
</evidence>
<evidence type="ECO:0000256" key="3">
    <source>
        <dbReference type="ARBA" id="ARBA00022722"/>
    </source>
</evidence>
<protein>
    <recommendedName>
        <fullName evidence="2">Nuclease SbcCD subunit D</fullName>
    </recommendedName>
</protein>
<feature type="domain" description="Calcineurin-like phosphoesterase" evidence="6">
    <location>
        <begin position="5"/>
        <end position="218"/>
    </location>
</feature>
<dbReference type="PANTHER" id="PTHR30337:SF0">
    <property type="entry name" value="NUCLEASE SBCCD SUBUNIT D"/>
    <property type="match status" value="1"/>
</dbReference>
<comment type="similarity">
    <text evidence="1">Belongs to the SbcD family.</text>
</comment>
<dbReference type="InterPro" id="IPR004843">
    <property type="entry name" value="Calcineurin-like_PHP"/>
</dbReference>
<gene>
    <name evidence="7" type="ORF">P378_18015</name>
</gene>
<dbReference type="Proteomes" id="UP000222564">
    <property type="component" value="Unassembled WGS sequence"/>
</dbReference>
<dbReference type="AlphaFoldDB" id="A0A2C6MCA0"/>
<keyword evidence="3" id="KW-0540">Nuclease</keyword>
<evidence type="ECO:0000256" key="5">
    <source>
        <dbReference type="ARBA" id="ARBA00022839"/>
    </source>
</evidence>
<dbReference type="InterPro" id="IPR050535">
    <property type="entry name" value="DNA_Repair-Maintenance_Comp"/>
</dbReference>
<name>A0A2C6MCA0_9FIRM</name>
<evidence type="ECO:0000259" key="6">
    <source>
        <dbReference type="Pfam" id="PF00149"/>
    </source>
</evidence>
<proteinExistence type="inferred from homology"/>
<accession>A0A2C6MCA0</accession>
<reference evidence="7 8" key="1">
    <citation type="submission" date="2013-09" db="EMBL/GenBank/DDBJ databases">
        <title>Biodegradation of hydrocarbons in the deep terrestrial subsurface : characterization of a microbial consortium composed of two Desulfotomaculum species originating from a deep geological formation.</title>
        <authorList>
            <person name="Aullo T."/>
            <person name="Berlendis S."/>
            <person name="Lascourreges J.-F."/>
            <person name="Dessort D."/>
            <person name="Saint-Laurent S."/>
            <person name="Schraauwers B."/>
            <person name="Mas J."/>
            <person name="Magot M."/>
            <person name="Ranchou-Peyruse A."/>
        </authorList>
    </citation>
    <scope>NUCLEOTIDE SEQUENCE [LARGE SCALE GENOMIC DNA]</scope>
    <source>
        <strain evidence="7 8">Bs107</strain>
    </source>
</reference>
<dbReference type="InterPro" id="IPR041796">
    <property type="entry name" value="Mre11_N"/>
</dbReference>